<evidence type="ECO:0000259" key="3">
    <source>
        <dbReference type="Pfam" id="PF00675"/>
    </source>
</evidence>
<sequence length="420" mass="46510">MTYHRQLPNGIRVVGEEIPTLRSVSIGVWVKTGSRYETEQENGVSHFLEHMFFKGTDRYSAKELAQVFDELGGQVNAFTSKEYTCFYSRVLDEHFTVALDTLANMLLSSTFADDELEKEKRVVIEEIHMYEDTPDELVMDLLAEGTYRGHPLGYTILGTESNLQSFSSGDLRKYVSEQYNPHNIVIAVAGHVDEDTAVREVERLFGGMSGGAQANRSIQAPPFHRSMVTRHKDIEQVHLCLSTLGLPAGTAQMYPLILLNNILGGTQSSRLFQEIREDAGMAYSVFSFHTAYQDAGMFGIYAGTSPDHVESVVESIQRICKTFAEVPLSTSDLEKTKQQVKGAMMLGLESSGSRMSRIAKNELLLNREVPVEETLAGIEAVTVAQVKEMADRLFKDGFALSAVGPIADIDFAKLVPEATA</sequence>
<organism evidence="5 6">
    <name type="scientific">Alicyclobacillus fastidiosus</name>
    <dbReference type="NCBI Taxonomy" id="392011"/>
    <lineage>
        <taxon>Bacteria</taxon>
        <taxon>Bacillati</taxon>
        <taxon>Bacillota</taxon>
        <taxon>Bacilli</taxon>
        <taxon>Bacillales</taxon>
        <taxon>Alicyclobacillaceae</taxon>
        <taxon>Alicyclobacillus</taxon>
    </lineage>
</organism>
<dbReference type="InterPro" id="IPR011249">
    <property type="entry name" value="Metalloenz_LuxS/M16"/>
</dbReference>
<gene>
    <name evidence="5" type="ORF">KKP3000_000250</name>
</gene>
<comment type="similarity">
    <text evidence="1 2">Belongs to the peptidase M16 family.</text>
</comment>
<evidence type="ECO:0000259" key="4">
    <source>
        <dbReference type="Pfam" id="PF05193"/>
    </source>
</evidence>
<feature type="domain" description="Peptidase M16 C-terminal" evidence="4">
    <location>
        <begin position="166"/>
        <end position="339"/>
    </location>
</feature>
<dbReference type="Pfam" id="PF00675">
    <property type="entry name" value="Peptidase_M16"/>
    <property type="match status" value="1"/>
</dbReference>
<dbReference type="InterPro" id="IPR050361">
    <property type="entry name" value="MPP/UQCRC_Complex"/>
</dbReference>
<dbReference type="Pfam" id="PF05193">
    <property type="entry name" value="Peptidase_M16_C"/>
    <property type="match status" value="1"/>
</dbReference>
<evidence type="ECO:0000313" key="5">
    <source>
        <dbReference type="EMBL" id="MFB5191477.1"/>
    </source>
</evidence>
<dbReference type="InterPro" id="IPR001431">
    <property type="entry name" value="Pept_M16_Zn_BS"/>
</dbReference>
<evidence type="ECO:0000256" key="2">
    <source>
        <dbReference type="RuleBase" id="RU004447"/>
    </source>
</evidence>
<reference evidence="5 6" key="1">
    <citation type="journal article" date="2024" name="Int. J. Mol. Sci.">
        <title>Exploration of Alicyclobacillus spp. Genome in Search of Antibiotic Resistance.</title>
        <authorList>
            <person name="Bucka-Kolendo J."/>
            <person name="Kiousi D.E."/>
            <person name="Dekowska A."/>
            <person name="Mikolajczuk-Szczyrba A."/>
            <person name="Karadedos D.M."/>
            <person name="Michael P."/>
            <person name="Galanis A."/>
            <person name="Sokolowska B."/>
        </authorList>
    </citation>
    <scope>NUCLEOTIDE SEQUENCE [LARGE SCALE GENOMIC DNA]</scope>
    <source>
        <strain evidence="5 6">KKP 3000</strain>
    </source>
</reference>
<dbReference type="PANTHER" id="PTHR11851:SF49">
    <property type="entry name" value="MITOCHONDRIAL-PROCESSING PEPTIDASE SUBUNIT ALPHA"/>
    <property type="match status" value="1"/>
</dbReference>
<dbReference type="RefSeq" id="WP_275472886.1">
    <property type="nucleotide sequence ID" value="NZ_CP162940.1"/>
</dbReference>
<proteinExistence type="inferred from homology"/>
<dbReference type="Gene3D" id="3.30.830.10">
    <property type="entry name" value="Metalloenzyme, LuxS/M16 peptidase-like"/>
    <property type="match status" value="2"/>
</dbReference>
<accession>A0ABV5AIH0</accession>
<feature type="domain" description="Peptidase M16 N-terminal" evidence="3">
    <location>
        <begin position="12"/>
        <end position="159"/>
    </location>
</feature>
<dbReference type="PANTHER" id="PTHR11851">
    <property type="entry name" value="METALLOPROTEASE"/>
    <property type="match status" value="1"/>
</dbReference>
<dbReference type="Proteomes" id="UP001579974">
    <property type="component" value="Unassembled WGS sequence"/>
</dbReference>
<comment type="caution">
    <text evidence="5">The sequence shown here is derived from an EMBL/GenBank/DDBJ whole genome shotgun (WGS) entry which is preliminary data.</text>
</comment>
<keyword evidence="6" id="KW-1185">Reference proteome</keyword>
<name>A0ABV5AIH0_9BACL</name>
<evidence type="ECO:0000256" key="1">
    <source>
        <dbReference type="ARBA" id="ARBA00007261"/>
    </source>
</evidence>
<dbReference type="EMBL" id="JBDXSU010000011">
    <property type="protein sequence ID" value="MFB5191477.1"/>
    <property type="molecule type" value="Genomic_DNA"/>
</dbReference>
<dbReference type="InterPro" id="IPR011765">
    <property type="entry name" value="Pept_M16_N"/>
</dbReference>
<dbReference type="SUPFAM" id="SSF63411">
    <property type="entry name" value="LuxS/MPP-like metallohydrolase"/>
    <property type="match status" value="2"/>
</dbReference>
<dbReference type="InterPro" id="IPR007863">
    <property type="entry name" value="Peptidase_M16_C"/>
</dbReference>
<evidence type="ECO:0000313" key="6">
    <source>
        <dbReference type="Proteomes" id="UP001579974"/>
    </source>
</evidence>
<protein>
    <submittedName>
        <fullName evidence="5">Pitrilysin family protein</fullName>
    </submittedName>
</protein>
<dbReference type="PROSITE" id="PS00143">
    <property type="entry name" value="INSULINASE"/>
    <property type="match status" value="1"/>
</dbReference>